<accession>A0A0X8GZP9</accession>
<dbReference type="RefSeq" id="WP_067631755.1">
    <property type="nucleotide sequence ID" value="NZ_CP013213.1"/>
</dbReference>
<proteinExistence type="predicted"/>
<dbReference type="Proteomes" id="UP000063781">
    <property type="component" value="Chromosome"/>
</dbReference>
<evidence type="ECO:0000256" key="1">
    <source>
        <dbReference type="SAM" id="Phobius"/>
    </source>
</evidence>
<keyword evidence="1" id="KW-1133">Transmembrane helix</keyword>
<gene>
    <name evidence="2" type="ORF">AOC36_04245</name>
</gene>
<dbReference type="STRING" id="1514105.AOC36_04245"/>
<keyword evidence="1" id="KW-0812">Transmembrane</keyword>
<keyword evidence="1" id="KW-0472">Membrane</keyword>
<dbReference type="EMBL" id="CP013213">
    <property type="protein sequence ID" value="AMC93209.1"/>
    <property type="molecule type" value="Genomic_DNA"/>
</dbReference>
<name>A0A0X8GZP9_9FIRM</name>
<evidence type="ECO:0000313" key="3">
    <source>
        <dbReference type="Proteomes" id="UP000063781"/>
    </source>
</evidence>
<dbReference type="OrthoDB" id="1651608at2"/>
<dbReference type="AlphaFoldDB" id="A0A0X8GZP9"/>
<sequence length="150" mass="17597">MKEKLKSLSLNLLLIFGIFFFALLIYLVYIAGPNRAYEKEDRQLIEAFEKSNNITNLTLENRFAFDDVTYIVSNSSRTTLYWFSRDLKNSGFETYQDFSPAQRWVDGQGLTATDISYGVYEDKLVYFIRTDRFDFIIDFETQDVVLRIGV</sequence>
<organism evidence="2 3">
    <name type="scientific">Erysipelothrix larvae</name>
    <dbReference type="NCBI Taxonomy" id="1514105"/>
    <lineage>
        <taxon>Bacteria</taxon>
        <taxon>Bacillati</taxon>
        <taxon>Bacillota</taxon>
        <taxon>Erysipelotrichia</taxon>
        <taxon>Erysipelotrichales</taxon>
        <taxon>Erysipelotrichaceae</taxon>
        <taxon>Erysipelothrix</taxon>
    </lineage>
</organism>
<protein>
    <recommendedName>
        <fullName evidence="4">DUF5590 domain-containing protein</fullName>
    </recommendedName>
</protein>
<evidence type="ECO:0008006" key="4">
    <source>
        <dbReference type="Google" id="ProtNLM"/>
    </source>
</evidence>
<reference evidence="2 3" key="1">
    <citation type="submission" date="2015-10" db="EMBL/GenBank/DDBJ databases">
        <title>Erysipelothrix larvae sp. LV19 isolated from the larval gut of the rhinoceros beetle, Trypoxylus dichotomus.</title>
        <authorList>
            <person name="Lim S."/>
            <person name="Kim B.-C."/>
        </authorList>
    </citation>
    <scope>NUCLEOTIDE SEQUENCE [LARGE SCALE GENOMIC DNA]</scope>
    <source>
        <strain evidence="2 3">LV19</strain>
    </source>
</reference>
<keyword evidence="3" id="KW-1185">Reference proteome</keyword>
<feature type="transmembrane region" description="Helical" evidence="1">
    <location>
        <begin position="12"/>
        <end position="32"/>
    </location>
</feature>
<dbReference type="KEGG" id="erl:AOC36_04245"/>
<evidence type="ECO:0000313" key="2">
    <source>
        <dbReference type="EMBL" id="AMC93209.1"/>
    </source>
</evidence>